<dbReference type="Proteomes" id="UP000324194">
    <property type="component" value="Chromosome 1"/>
</dbReference>
<proteinExistence type="predicted"/>
<keyword evidence="2" id="KW-0342">GTP-binding</keyword>
<reference evidence="3 4" key="1">
    <citation type="submission" date="2019-08" db="EMBL/GenBank/DDBJ databases">
        <authorList>
            <person name="Guy L."/>
        </authorList>
    </citation>
    <scope>NUCLEOTIDE SEQUENCE [LARGE SCALE GENOMIC DNA]</scope>
    <source>
        <strain evidence="3 4">SGT-108</strain>
    </source>
</reference>
<accession>A0A5E4PE60</accession>
<dbReference type="Gene3D" id="3.40.50.300">
    <property type="entry name" value="P-loop containing nucleotide triphosphate hydrolases"/>
    <property type="match status" value="1"/>
</dbReference>
<evidence type="ECO:0000313" key="3">
    <source>
        <dbReference type="EMBL" id="VVC74852.1"/>
    </source>
</evidence>
<organism evidence="3 4">
    <name type="scientific">Aquicella siphonis</name>
    <dbReference type="NCBI Taxonomy" id="254247"/>
    <lineage>
        <taxon>Bacteria</taxon>
        <taxon>Pseudomonadati</taxon>
        <taxon>Pseudomonadota</taxon>
        <taxon>Gammaproteobacteria</taxon>
        <taxon>Legionellales</taxon>
        <taxon>Coxiellaceae</taxon>
        <taxon>Aquicella</taxon>
    </lineage>
</organism>
<dbReference type="EMBL" id="LR699119">
    <property type="protein sequence ID" value="VVC74852.1"/>
    <property type="molecule type" value="Genomic_DNA"/>
</dbReference>
<evidence type="ECO:0000313" key="4">
    <source>
        <dbReference type="Proteomes" id="UP000324194"/>
    </source>
</evidence>
<dbReference type="GO" id="GO:0005525">
    <property type="term" value="F:GTP binding"/>
    <property type="evidence" value="ECO:0007669"/>
    <property type="project" value="UniProtKB-KW"/>
</dbReference>
<evidence type="ECO:0000256" key="2">
    <source>
        <dbReference type="ARBA" id="ARBA00023134"/>
    </source>
</evidence>
<gene>
    <name evidence="3" type="ORF">AQUSIP_01260</name>
</gene>
<evidence type="ECO:0000256" key="1">
    <source>
        <dbReference type="ARBA" id="ARBA00022741"/>
    </source>
</evidence>
<dbReference type="AlphaFoldDB" id="A0A5E4PE60"/>
<dbReference type="RefSeq" id="WP_148337631.1">
    <property type="nucleotide sequence ID" value="NZ_LR699119.1"/>
</dbReference>
<dbReference type="SUPFAM" id="SSF52540">
    <property type="entry name" value="P-loop containing nucleoside triphosphate hydrolases"/>
    <property type="match status" value="1"/>
</dbReference>
<keyword evidence="4" id="KW-1185">Reference proteome</keyword>
<sequence length="162" mass="18323">MQNRIKVVLIGGMDGKQSFVRELRASDDNQNNKNNGAYQYKGTIGVDFIALNYKGRQFQVWDTAGQERFFAATKVYLKDADAVIFIQAREEQKKAVLSNQFTSKPLTIVDFHSEQGMTPASCLDAVLEDLGVEVSNKQERKFVVKQERQDLVESAVEFHKGL</sequence>
<dbReference type="Pfam" id="PF08477">
    <property type="entry name" value="Roc"/>
    <property type="match status" value="1"/>
</dbReference>
<keyword evidence="1" id="KW-0547">Nucleotide-binding</keyword>
<name>A0A5E4PE60_9COXI</name>
<dbReference type="KEGG" id="asip:AQUSIP_01260"/>
<dbReference type="InterPro" id="IPR027417">
    <property type="entry name" value="P-loop_NTPase"/>
</dbReference>
<protein>
    <submittedName>
        <fullName evidence="3">Uncharacterized protein</fullName>
    </submittedName>
</protein>
<dbReference type="PANTHER" id="PTHR24073">
    <property type="entry name" value="DRAB5-RELATED"/>
    <property type="match status" value="1"/>
</dbReference>
<dbReference type="OrthoDB" id="5646537at2"/>